<dbReference type="RefSeq" id="WP_183734063.1">
    <property type="nucleotide sequence ID" value="NZ_JACHBW010000027.1"/>
</dbReference>
<proteinExistence type="predicted"/>
<comment type="caution">
    <text evidence="1">The sequence shown here is derived from an EMBL/GenBank/DDBJ whole genome shotgun (WGS) entry which is preliminary data.</text>
</comment>
<accession>A0A7W9WWF8</accession>
<dbReference type="AlphaFoldDB" id="A0A7W9WWF8"/>
<evidence type="ECO:0000313" key="1">
    <source>
        <dbReference type="EMBL" id="MBB6106496.1"/>
    </source>
</evidence>
<organism evidence="1 2">
    <name type="scientific">Paraburkholderia bannensis</name>
    <dbReference type="NCBI Taxonomy" id="765414"/>
    <lineage>
        <taxon>Bacteria</taxon>
        <taxon>Pseudomonadati</taxon>
        <taxon>Pseudomonadota</taxon>
        <taxon>Betaproteobacteria</taxon>
        <taxon>Burkholderiales</taxon>
        <taxon>Burkholderiaceae</taxon>
        <taxon>Paraburkholderia</taxon>
    </lineage>
</organism>
<keyword evidence="2" id="KW-1185">Reference proteome</keyword>
<name>A0A7W9WWF8_9BURK</name>
<dbReference type="EMBL" id="JACHBW010000027">
    <property type="protein sequence ID" value="MBB6106496.1"/>
    <property type="molecule type" value="Genomic_DNA"/>
</dbReference>
<dbReference type="Proteomes" id="UP000571554">
    <property type="component" value="Unassembled WGS sequence"/>
</dbReference>
<gene>
    <name evidence="1" type="ORF">F4827_006371</name>
</gene>
<reference evidence="1 2" key="1">
    <citation type="submission" date="2020-08" db="EMBL/GenBank/DDBJ databases">
        <title>Above-ground endophytic microbial communities from plants in different locations in the United States.</title>
        <authorList>
            <person name="Frank C."/>
        </authorList>
    </citation>
    <scope>NUCLEOTIDE SEQUENCE [LARGE SCALE GENOMIC DNA]</scope>
    <source>
        <strain evidence="1 2">WP4_2_2</strain>
    </source>
</reference>
<sequence length="173" mass="19708">MNSTVFKKIIRENRLSARLMPVFTIAPELELACSRLADFIGERFMGESEPLMREMLEDGLSAYKRVRKSGEPHIAFMQGLFQRAHLLYARRYVAKDGQNVHVWSPMFEPVTAFEARFDDGTTEMIDEACPERITPKTAAFQLAARALTGEGFRLYFEDYDVAHSYPDSETVGA</sequence>
<evidence type="ECO:0000313" key="2">
    <source>
        <dbReference type="Proteomes" id="UP000571554"/>
    </source>
</evidence>
<protein>
    <submittedName>
        <fullName evidence="1">Uncharacterized protein</fullName>
    </submittedName>
</protein>